<evidence type="ECO:0000313" key="2">
    <source>
        <dbReference type="Proteomes" id="UP000075840"/>
    </source>
</evidence>
<dbReference type="AlphaFoldDB" id="A0A182I188"/>
<accession>A0A182I188</accession>
<dbReference type="PANTHER" id="PTHR21163:SF0">
    <property type="entry name" value="GH08205P-RELATED"/>
    <property type="match status" value="1"/>
</dbReference>
<dbReference type="PANTHER" id="PTHR21163">
    <property type="entry name" value="PROTEIN G12"/>
    <property type="match status" value="1"/>
</dbReference>
<dbReference type="KEGG" id="aara:120893946"/>
<proteinExistence type="predicted"/>
<sequence>MKIAAFVVACLVATSAVSCAPTTRALTDDFDDFVGLLPLNDLLDLAMRYLLTDKEVQQTLLYLQGEEFSAVWDQFFELSAVRDLLQYLEEAGVPAYESLNVVADFLGLSPLKPTSVRSLSLAARTGGLNGLLEEALAMMPAAELEAMFEEKMKSSTEFKALFEKMQNFDHKQLRALYESSTEVQNMIHKLESLGVDVDHIVEVLKDFFGWN</sequence>
<organism evidence="1 2">
    <name type="scientific">Anopheles arabiensis</name>
    <name type="common">Mosquito</name>
    <dbReference type="NCBI Taxonomy" id="7173"/>
    <lineage>
        <taxon>Eukaryota</taxon>
        <taxon>Metazoa</taxon>
        <taxon>Ecdysozoa</taxon>
        <taxon>Arthropoda</taxon>
        <taxon>Hexapoda</taxon>
        <taxon>Insecta</taxon>
        <taxon>Pterygota</taxon>
        <taxon>Neoptera</taxon>
        <taxon>Endopterygota</taxon>
        <taxon>Diptera</taxon>
        <taxon>Nematocera</taxon>
        <taxon>Culicoidea</taxon>
        <taxon>Culicidae</taxon>
        <taxon>Anophelinae</taxon>
        <taxon>Anopheles</taxon>
    </lineage>
</organism>
<dbReference type="Proteomes" id="UP000075840">
    <property type="component" value="Unassembled WGS sequence"/>
</dbReference>
<dbReference type="Pfam" id="PF06757">
    <property type="entry name" value="Ins_allergen_rp"/>
    <property type="match status" value="1"/>
</dbReference>
<evidence type="ECO:0000313" key="1">
    <source>
        <dbReference type="EnsemblMetazoa" id="AARA007334-PA"/>
    </source>
</evidence>
<name>A0A182I188_ANOAR</name>
<dbReference type="EMBL" id="APCN01000043">
    <property type="status" value="NOT_ANNOTATED_CDS"/>
    <property type="molecule type" value="Genomic_DNA"/>
</dbReference>
<dbReference type="GeneID" id="120893946"/>
<dbReference type="InterPro" id="IPR010629">
    <property type="entry name" value="Ins_allergen"/>
</dbReference>
<dbReference type="EnsemblMetazoa" id="AARA007334-RA">
    <property type="protein sequence ID" value="AARA007334-PA"/>
    <property type="gene ID" value="AARA007334"/>
</dbReference>
<protein>
    <submittedName>
        <fullName evidence="1">Uncharacterized protein</fullName>
    </submittedName>
</protein>
<keyword evidence="2" id="KW-1185">Reference proteome</keyword>
<dbReference type="VEuPathDB" id="VectorBase:AARA007334"/>
<dbReference type="SMR" id="A0A182I188"/>
<dbReference type="RefSeq" id="XP_040152136.1">
    <property type="nucleotide sequence ID" value="XM_040296202.1"/>
</dbReference>
<dbReference type="PROSITE" id="PS51257">
    <property type="entry name" value="PROKAR_LIPOPROTEIN"/>
    <property type="match status" value="1"/>
</dbReference>
<reference evidence="1" key="1">
    <citation type="submission" date="2022-08" db="UniProtKB">
        <authorList>
            <consortium name="EnsemblMetazoa"/>
        </authorList>
    </citation>
    <scope>IDENTIFICATION</scope>
    <source>
        <strain evidence="1">Dongola</strain>
    </source>
</reference>
<dbReference type="VEuPathDB" id="VectorBase:AARA21_008847"/>